<organism evidence="3 4">
    <name type="scientific">Metaclostridioides mangenotii</name>
    <dbReference type="NCBI Taxonomy" id="1540"/>
    <lineage>
        <taxon>Bacteria</taxon>
        <taxon>Bacillati</taxon>
        <taxon>Bacillota</taxon>
        <taxon>Clostridia</taxon>
        <taxon>Peptostreptococcales</taxon>
        <taxon>Peptostreptococcaceae</taxon>
        <taxon>Metaclostridioides</taxon>
    </lineage>
</organism>
<dbReference type="SUPFAM" id="SSF47413">
    <property type="entry name" value="lambda repressor-like DNA-binding domains"/>
    <property type="match status" value="1"/>
</dbReference>
<dbReference type="SMART" id="SM00530">
    <property type="entry name" value="HTH_XRE"/>
    <property type="match status" value="1"/>
</dbReference>
<dbReference type="Proteomes" id="UP000767291">
    <property type="component" value="Unassembled WGS sequence"/>
</dbReference>
<dbReference type="PANTHER" id="PTHR46558">
    <property type="entry name" value="TRACRIPTIONAL REGULATORY PROTEIN-RELATED-RELATED"/>
    <property type="match status" value="1"/>
</dbReference>
<dbReference type="InterPro" id="IPR010982">
    <property type="entry name" value="Lambda_DNA-bd_dom_sf"/>
</dbReference>
<evidence type="ECO:0000313" key="3">
    <source>
        <dbReference type="EMBL" id="MBP1855614.1"/>
    </source>
</evidence>
<dbReference type="CDD" id="cd00093">
    <property type="entry name" value="HTH_XRE"/>
    <property type="match status" value="1"/>
</dbReference>
<dbReference type="Gene3D" id="1.10.260.40">
    <property type="entry name" value="lambda repressor-like DNA-binding domains"/>
    <property type="match status" value="1"/>
</dbReference>
<gene>
    <name evidence="3" type="ORF">J2Z43_002012</name>
</gene>
<evidence type="ECO:0000313" key="4">
    <source>
        <dbReference type="Proteomes" id="UP000767291"/>
    </source>
</evidence>
<proteinExistence type="predicted"/>
<keyword evidence="4" id="KW-1185">Reference proteome</keyword>
<dbReference type="EMBL" id="JAGGJX010000004">
    <property type="protein sequence ID" value="MBP1855614.1"/>
    <property type="molecule type" value="Genomic_DNA"/>
</dbReference>
<feature type="domain" description="HTH cro/C1-type" evidence="2">
    <location>
        <begin position="7"/>
        <end position="61"/>
    </location>
</feature>
<dbReference type="InterPro" id="IPR001387">
    <property type="entry name" value="Cro/C1-type_HTH"/>
</dbReference>
<sequence>MKLSKKIKFLRVENNMSQEKLAEVLDVSRQSISKYENGSSVPDYEKLTKIVKVFDVTYDYLLNDEVDIIDSVRKSVDGISNVEYSDISDENLNRSIKGGKVYTSNIYNRNNDRNNNRNTDKISIIDCTGKILSSYYKFNVSRVFKPKNNQPYAMLLGIDKHTFWGENTVPLGWYASEEDIKNEIEDIYKAIANKQKNYRLKYNVKIKKRGLIDIEIDDCK</sequence>
<name>A0ABS4ECD8_9FIRM</name>
<comment type="caution">
    <text evidence="3">The sequence shown here is derived from an EMBL/GenBank/DDBJ whole genome shotgun (WGS) entry which is preliminary data.</text>
</comment>
<accession>A0ABS4ECD8</accession>
<dbReference type="PANTHER" id="PTHR46558:SF11">
    <property type="entry name" value="HTH-TYPE TRANSCRIPTIONAL REGULATOR XRE"/>
    <property type="match status" value="1"/>
</dbReference>
<keyword evidence="1" id="KW-0238">DNA-binding</keyword>
<evidence type="ECO:0000259" key="2">
    <source>
        <dbReference type="PROSITE" id="PS50943"/>
    </source>
</evidence>
<protein>
    <submittedName>
        <fullName evidence="3">Transcriptional regulator with XRE-family HTH domain</fullName>
    </submittedName>
</protein>
<reference evidence="3 4" key="1">
    <citation type="submission" date="2021-03" db="EMBL/GenBank/DDBJ databases">
        <title>Genomic Encyclopedia of Type Strains, Phase IV (KMG-IV): sequencing the most valuable type-strain genomes for metagenomic binning, comparative biology and taxonomic classification.</title>
        <authorList>
            <person name="Goeker M."/>
        </authorList>
    </citation>
    <scope>NUCLEOTIDE SEQUENCE [LARGE SCALE GENOMIC DNA]</scope>
    <source>
        <strain evidence="3 4">DSM 1289</strain>
    </source>
</reference>
<dbReference type="RefSeq" id="WP_209457037.1">
    <property type="nucleotide sequence ID" value="NZ_BAAACS010000004.1"/>
</dbReference>
<dbReference type="Pfam" id="PF01381">
    <property type="entry name" value="HTH_3"/>
    <property type="match status" value="1"/>
</dbReference>
<evidence type="ECO:0000256" key="1">
    <source>
        <dbReference type="ARBA" id="ARBA00023125"/>
    </source>
</evidence>
<dbReference type="PROSITE" id="PS50943">
    <property type="entry name" value="HTH_CROC1"/>
    <property type="match status" value="1"/>
</dbReference>